<dbReference type="EMBL" id="UOFY01000033">
    <property type="protein sequence ID" value="VAX09237.1"/>
    <property type="molecule type" value="Genomic_DNA"/>
</dbReference>
<evidence type="ECO:0000259" key="1">
    <source>
        <dbReference type="PROSITE" id="PS51352"/>
    </source>
</evidence>
<dbReference type="SUPFAM" id="SSF48452">
    <property type="entry name" value="TPR-like"/>
    <property type="match status" value="1"/>
</dbReference>
<protein>
    <recommendedName>
        <fullName evidence="1">Thioredoxin domain-containing protein</fullName>
    </recommendedName>
</protein>
<dbReference type="PROSITE" id="PS51352">
    <property type="entry name" value="THIOREDOXIN_2"/>
    <property type="match status" value="1"/>
</dbReference>
<dbReference type="SUPFAM" id="SSF52833">
    <property type="entry name" value="Thioredoxin-like"/>
    <property type="match status" value="1"/>
</dbReference>
<dbReference type="InterPro" id="IPR013766">
    <property type="entry name" value="Thioredoxin_domain"/>
</dbReference>
<reference evidence="2" key="1">
    <citation type="submission" date="2018-06" db="EMBL/GenBank/DDBJ databases">
        <authorList>
            <person name="Zhirakovskaya E."/>
        </authorList>
    </citation>
    <scope>NUCLEOTIDE SEQUENCE</scope>
</reference>
<organism evidence="2">
    <name type="scientific">hydrothermal vent metagenome</name>
    <dbReference type="NCBI Taxonomy" id="652676"/>
    <lineage>
        <taxon>unclassified sequences</taxon>
        <taxon>metagenomes</taxon>
        <taxon>ecological metagenomes</taxon>
    </lineage>
</organism>
<sequence length="291" mass="33179">MIEETLDSPYIHSAHADNFAAMVLENSHAGPVLVNFWSQKAGPCLRLYPLLDKLVYHYKGRLLLINIDADSEIKVTKEYGISSVPTLKLFRHAQIIESRHGYQSEANLQKMLDPHVSQESDRTLAQAIEQYALGEHARAYEMIAEAIVDDPVNPRLPLALCKLLKHEARYQEAISLLSHLPPNIAANQEIAELQNRLEFFAIHETINEPESLAQRSRESANDLELKKQLSAYYVVQENYAQALAMLAEIIEIEQGFDEEFARKAMLKIFILVGTEDKLIGQYRPLLRCYKH</sequence>
<dbReference type="Pfam" id="PF00085">
    <property type="entry name" value="Thioredoxin"/>
    <property type="match status" value="1"/>
</dbReference>
<dbReference type="InterPro" id="IPR011990">
    <property type="entry name" value="TPR-like_helical_dom_sf"/>
</dbReference>
<accession>A0A3B1BX71</accession>
<dbReference type="Pfam" id="PF14561">
    <property type="entry name" value="TPR_20"/>
    <property type="match status" value="1"/>
</dbReference>
<dbReference type="GO" id="GO:0005737">
    <property type="term" value="C:cytoplasm"/>
    <property type="evidence" value="ECO:0007669"/>
    <property type="project" value="TreeGrafter"/>
</dbReference>
<dbReference type="PANTHER" id="PTHR45663">
    <property type="entry name" value="GEO12009P1"/>
    <property type="match status" value="1"/>
</dbReference>
<dbReference type="InterPro" id="IPR036249">
    <property type="entry name" value="Thioredoxin-like_sf"/>
</dbReference>
<feature type="domain" description="Thioredoxin" evidence="1">
    <location>
        <begin position="10"/>
        <end position="117"/>
    </location>
</feature>
<dbReference type="Gene3D" id="3.40.30.10">
    <property type="entry name" value="Glutaredoxin"/>
    <property type="match status" value="1"/>
</dbReference>
<dbReference type="PANTHER" id="PTHR45663:SF11">
    <property type="entry name" value="GEO12009P1"/>
    <property type="match status" value="1"/>
</dbReference>
<dbReference type="AlphaFoldDB" id="A0A3B1BX71"/>
<dbReference type="Pfam" id="PF14559">
    <property type="entry name" value="TPR_19"/>
    <property type="match status" value="1"/>
</dbReference>
<gene>
    <name evidence="2" type="ORF">MNBD_GAMMA25-2025</name>
</gene>
<name>A0A3B1BX71_9ZZZZ</name>
<dbReference type="GO" id="GO:0015035">
    <property type="term" value="F:protein-disulfide reductase activity"/>
    <property type="evidence" value="ECO:0007669"/>
    <property type="project" value="TreeGrafter"/>
</dbReference>
<evidence type="ECO:0000313" key="2">
    <source>
        <dbReference type="EMBL" id="VAX09237.1"/>
    </source>
</evidence>
<dbReference type="Gene3D" id="1.25.40.10">
    <property type="entry name" value="Tetratricopeptide repeat domain"/>
    <property type="match status" value="2"/>
</dbReference>
<proteinExistence type="predicted"/>
<dbReference type="GO" id="GO:0006950">
    <property type="term" value="P:response to stress"/>
    <property type="evidence" value="ECO:0007669"/>
    <property type="project" value="UniProtKB-ARBA"/>
</dbReference>